<evidence type="ECO:0000256" key="1">
    <source>
        <dbReference type="SAM" id="Phobius"/>
    </source>
</evidence>
<dbReference type="EMBL" id="JBHTOC010000004">
    <property type="protein sequence ID" value="MFD1429321.1"/>
    <property type="molecule type" value="Genomic_DNA"/>
</dbReference>
<name>A0ABW4CGS8_9LACO</name>
<sequence length="128" mass="13600">MVDWFTALPLWGQIGVGLLVIAAFVAVIWMLLSLVLLPVIALIQKALEPSENSTVMPDQDYLLGTLTLGLDGVHTGEVMITGGGRARQTYPAKPYESQTTPLAKGAQVVIIEVKQGTAYVKALVLPGA</sequence>
<evidence type="ECO:0000313" key="2">
    <source>
        <dbReference type="EMBL" id="MFD1429321.1"/>
    </source>
</evidence>
<keyword evidence="3" id="KW-1185">Reference proteome</keyword>
<evidence type="ECO:0000313" key="3">
    <source>
        <dbReference type="Proteomes" id="UP001597196"/>
    </source>
</evidence>
<keyword evidence="1" id="KW-0812">Transmembrane</keyword>
<keyword evidence="1" id="KW-0472">Membrane</keyword>
<evidence type="ECO:0008006" key="4">
    <source>
        <dbReference type="Google" id="ProtNLM"/>
    </source>
</evidence>
<keyword evidence="1" id="KW-1133">Transmembrane helix</keyword>
<reference evidence="3" key="1">
    <citation type="journal article" date="2019" name="Int. J. Syst. Evol. Microbiol.">
        <title>The Global Catalogue of Microorganisms (GCM) 10K type strain sequencing project: providing services to taxonomists for standard genome sequencing and annotation.</title>
        <authorList>
            <consortium name="The Broad Institute Genomics Platform"/>
            <consortium name="The Broad Institute Genome Sequencing Center for Infectious Disease"/>
            <person name="Wu L."/>
            <person name="Ma J."/>
        </authorList>
    </citation>
    <scope>NUCLEOTIDE SEQUENCE [LARGE SCALE GENOMIC DNA]</scope>
    <source>
        <strain evidence="3">CCM 8980</strain>
    </source>
</reference>
<protein>
    <recommendedName>
        <fullName evidence="4">NfeD-like C-terminal domain-containing protein</fullName>
    </recommendedName>
</protein>
<dbReference type="RefSeq" id="WP_203626250.1">
    <property type="nucleotide sequence ID" value="NZ_BOLQ01000003.1"/>
</dbReference>
<accession>A0ABW4CGS8</accession>
<dbReference type="Proteomes" id="UP001597196">
    <property type="component" value="Unassembled WGS sequence"/>
</dbReference>
<gene>
    <name evidence="2" type="ORF">ACFQ4P_03525</name>
</gene>
<dbReference type="InterPro" id="IPR012340">
    <property type="entry name" value="NA-bd_OB-fold"/>
</dbReference>
<dbReference type="Gene3D" id="2.40.50.140">
    <property type="entry name" value="Nucleic acid-binding proteins"/>
    <property type="match status" value="1"/>
</dbReference>
<comment type="caution">
    <text evidence="2">The sequence shown here is derived from an EMBL/GenBank/DDBJ whole genome shotgun (WGS) entry which is preliminary data.</text>
</comment>
<proteinExistence type="predicted"/>
<organism evidence="2 3">
    <name type="scientific">Lacticaseibacillus mingshuiensis</name>
    <dbReference type="NCBI Taxonomy" id="2799574"/>
    <lineage>
        <taxon>Bacteria</taxon>
        <taxon>Bacillati</taxon>
        <taxon>Bacillota</taxon>
        <taxon>Bacilli</taxon>
        <taxon>Lactobacillales</taxon>
        <taxon>Lactobacillaceae</taxon>
        <taxon>Lacticaseibacillus</taxon>
    </lineage>
</organism>
<feature type="transmembrane region" description="Helical" evidence="1">
    <location>
        <begin position="14"/>
        <end position="43"/>
    </location>
</feature>